<organism evidence="4 5">
    <name type="scientific">Leifsonella bigeumensis</name>
    <dbReference type="NCBI Taxonomy" id="433643"/>
    <lineage>
        <taxon>Bacteria</taxon>
        <taxon>Bacillati</taxon>
        <taxon>Actinomycetota</taxon>
        <taxon>Actinomycetes</taxon>
        <taxon>Micrococcales</taxon>
        <taxon>Microbacteriaceae</taxon>
        <taxon>Leifsonella</taxon>
    </lineage>
</organism>
<protein>
    <submittedName>
        <fullName evidence="4">D-TA family PLP-dependent enzyme</fullName>
    </submittedName>
</protein>
<dbReference type="Pfam" id="PF01168">
    <property type="entry name" value="Ala_racemase_N"/>
    <property type="match status" value="1"/>
</dbReference>
<dbReference type="InterPro" id="IPR042208">
    <property type="entry name" value="D-ser_dehydrat-like_sf"/>
</dbReference>
<dbReference type="SUPFAM" id="SSF51419">
    <property type="entry name" value="PLP-binding barrel"/>
    <property type="match status" value="1"/>
</dbReference>
<comment type="caution">
    <text evidence="4">The sequence shown here is derived from an EMBL/GenBank/DDBJ whole genome shotgun (WGS) entry which is preliminary data.</text>
</comment>
<dbReference type="Gene3D" id="2.40.37.20">
    <property type="entry name" value="D-serine dehydratase-like domain"/>
    <property type="match status" value="1"/>
</dbReference>
<dbReference type="Pfam" id="PF14031">
    <property type="entry name" value="D-ser_dehydrat"/>
    <property type="match status" value="1"/>
</dbReference>
<dbReference type="RefSeq" id="WP_344755423.1">
    <property type="nucleotide sequence ID" value="NZ_BAABAE010000003.1"/>
</dbReference>
<name>A0ABP7FIW5_9MICO</name>
<evidence type="ECO:0000313" key="5">
    <source>
        <dbReference type="Proteomes" id="UP001501004"/>
    </source>
</evidence>
<reference evidence="5" key="1">
    <citation type="journal article" date="2019" name="Int. J. Syst. Evol. Microbiol.">
        <title>The Global Catalogue of Microorganisms (GCM) 10K type strain sequencing project: providing services to taxonomists for standard genome sequencing and annotation.</title>
        <authorList>
            <consortium name="The Broad Institute Genomics Platform"/>
            <consortium name="The Broad Institute Genome Sequencing Center for Infectious Disease"/>
            <person name="Wu L."/>
            <person name="Ma J."/>
        </authorList>
    </citation>
    <scope>NUCLEOTIDE SEQUENCE [LARGE SCALE GENOMIC DNA]</scope>
    <source>
        <strain evidence="5">JCM 16949</strain>
    </source>
</reference>
<evidence type="ECO:0000313" key="4">
    <source>
        <dbReference type="EMBL" id="GAA3740719.1"/>
    </source>
</evidence>
<feature type="domain" description="D-serine dehydratase-like" evidence="3">
    <location>
        <begin position="250"/>
        <end position="342"/>
    </location>
</feature>
<gene>
    <name evidence="4" type="ORF">GCM10022239_15570</name>
</gene>
<keyword evidence="5" id="KW-1185">Reference proteome</keyword>
<dbReference type="PANTHER" id="PTHR28004">
    <property type="entry name" value="ZGC:162816-RELATED"/>
    <property type="match status" value="1"/>
</dbReference>
<dbReference type="InterPro" id="IPR051466">
    <property type="entry name" value="D-amino_acid_metab_enzyme"/>
</dbReference>
<evidence type="ECO:0000259" key="3">
    <source>
        <dbReference type="SMART" id="SM01119"/>
    </source>
</evidence>
<comment type="similarity">
    <text evidence="1">Belongs to the DSD1 family.</text>
</comment>
<sequence>MPTAPSTAPDTPYLTVDLDILERNLQRGAEDARERGLVLRPHAKTHKVPELGRLQLEHGAVGLTLATVSEAEIFADAGFDDIFIAYPVWPSESRAARMRGLAERIALRVGVDSVESAQALGAALQGAPVEVLVEVDSGHHRSGVQPADAGAVAVAAARAGLHVVGVFTFPGHSYTPGGGERAARDEASAISEAAEALISHRIDPTVRSGGSTPSRAGSDSTVLTELRPGVYVFNDAQQVELGTCSFDEVSLTVQATVVSRVGHDVIVDAGSKALGADRAAWATGFGRLPELPDARILALSEHHATVRLPEVETVPELGTMMRIVPNHVCSTVNLADEFFVVRGGAIVDTWEVAARGANS</sequence>
<accession>A0ABP7FIW5</accession>
<dbReference type="InterPro" id="IPR001608">
    <property type="entry name" value="Ala_racemase_N"/>
</dbReference>
<dbReference type="SMART" id="SM01119">
    <property type="entry name" value="D-ser_dehydrat"/>
    <property type="match status" value="1"/>
</dbReference>
<dbReference type="EMBL" id="BAABAE010000003">
    <property type="protein sequence ID" value="GAA3740719.1"/>
    <property type="molecule type" value="Genomic_DNA"/>
</dbReference>
<proteinExistence type="inferred from homology"/>
<evidence type="ECO:0000256" key="2">
    <source>
        <dbReference type="ARBA" id="ARBA00023239"/>
    </source>
</evidence>
<dbReference type="PANTHER" id="PTHR28004:SF2">
    <property type="entry name" value="D-SERINE DEHYDRATASE"/>
    <property type="match status" value="1"/>
</dbReference>
<dbReference type="Gene3D" id="3.20.20.10">
    <property type="entry name" value="Alanine racemase"/>
    <property type="match status" value="1"/>
</dbReference>
<keyword evidence="2" id="KW-0456">Lyase</keyword>
<dbReference type="InterPro" id="IPR029066">
    <property type="entry name" value="PLP-binding_barrel"/>
</dbReference>
<dbReference type="InterPro" id="IPR026956">
    <property type="entry name" value="D-ser_dehydrat-like_dom"/>
</dbReference>
<dbReference type="Proteomes" id="UP001501004">
    <property type="component" value="Unassembled WGS sequence"/>
</dbReference>
<evidence type="ECO:0000256" key="1">
    <source>
        <dbReference type="ARBA" id="ARBA00005323"/>
    </source>
</evidence>